<accession>A0A256FD27</accession>
<dbReference type="PROSITE" id="PS00394">
    <property type="entry name" value="DNA_PHOTOLYASES_1_1"/>
    <property type="match status" value="1"/>
</dbReference>
<dbReference type="InterPro" id="IPR036155">
    <property type="entry name" value="Crypto/Photolyase_N_sf"/>
</dbReference>
<comment type="caution">
    <text evidence="12">The sequence shown here is derived from an EMBL/GenBank/DDBJ whole genome shotgun (WGS) entry which is preliminary data.</text>
</comment>
<dbReference type="GO" id="GO:0071949">
    <property type="term" value="F:FAD binding"/>
    <property type="evidence" value="ECO:0007669"/>
    <property type="project" value="TreeGrafter"/>
</dbReference>
<feature type="site" description="Electron transfer via tryptophanyl radical" evidence="9">
    <location>
        <position position="380"/>
    </location>
</feature>
<reference evidence="12 13" key="1">
    <citation type="submission" date="2017-07" db="EMBL/GenBank/DDBJ databases">
        <title>Phylogenetic study on the rhizospheric bacterium Ochrobactrum sp. A44.</title>
        <authorList>
            <person name="Krzyzanowska D.M."/>
            <person name="Ossowicki A."/>
            <person name="Rajewska M."/>
            <person name="Maciag T."/>
            <person name="Kaczynski Z."/>
            <person name="Czerwicka M."/>
            <person name="Jafra S."/>
        </authorList>
    </citation>
    <scope>NUCLEOTIDE SEQUENCE [LARGE SCALE GENOMIC DNA]</scope>
    <source>
        <strain evidence="12 13">OgA9a</strain>
    </source>
</reference>
<comment type="catalytic activity">
    <reaction evidence="7">
        <text>cyclobutadipyrimidine (in DNA) = 2 pyrimidine residues (in DNA).</text>
        <dbReference type="EC" id="4.1.99.3"/>
    </reaction>
</comment>
<dbReference type="InterPro" id="IPR006050">
    <property type="entry name" value="DNA_photolyase_N"/>
</dbReference>
<dbReference type="GO" id="GO:0000719">
    <property type="term" value="P:photoreactive repair"/>
    <property type="evidence" value="ECO:0007669"/>
    <property type="project" value="UniProtKB-ARBA"/>
</dbReference>
<dbReference type="PANTHER" id="PTHR11455">
    <property type="entry name" value="CRYPTOCHROME"/>
    <property type="match status" value="1"/>
</dbReference>
<comment type="similarity">
    <text evidence="10">Belongs to the DNA photolyase family.</text>
</comment>
<dbReference type="FunFam" id="1.10.579.10:FF:000003">
    <property type="entry name" value="Deoxyribodipyrimidine photo-lyase"/>
    <property type="match status" value="1"/>
</dbReference>
<dbReference type="Pfam" id="PF00875">
    <property type="entry name" value="DNA_photolyase"/>
    <property type="match status" value="1"/>
</dbReference>
<comment type="cofactor">
    <cofactor evidence="8">
        <name>FAD</name>
        <dbReference type="ChEBI" id="CHEBI:57692"/>
    </cofactor>
    <text evidence="8">Binds 1 FAD per subunit.</text>
</comment>
<dbReference type="InterPro" id="IPR018394">
    <property type="entry name" value="DNA_photolyase_1_CS_C"/>
</dbReference>
<evidence type="ECO:0000256" key="3">
    <source>
        <dbReference type="ARBA" id="ARBA00014046"/>
    </source>
</evidence>
<evidence type="ECO:0000256" key="1">
    <source>
        <dbReference type="ARBA" id="ARBA00001932"/>
    </source>
</evidence>
<keyword evidence="4 8" id="KW-0285">Flavoprotein</keyword>
<dbReference type="RefSeq" id="WP_094540551.1">
    <property type="nucleotide sequence ID" value="NZ_JBHEER010000005.1"/>
</dbReference>
<dbReference type="OrthoDB" id="9772484at2"/>
<evidence type="ECO:0000313" key="13">
    <source>
        <dbReference type="Proteomes" id="UP000216478"/>
    </source>
</evidence>
<evidence type="ECO:0000256" key="4">
    <source>
        <dbReference type="ARBA" id="ARBA00022630"/>
    </source>
</evidence>
<evidence type="ECO:0000259" key="11">
    <source>
        <dbReference type="PROSITE" id="PS51645"/>
    </source>
</evidence>
<sequence length="462" mass="52675">MTANALVWLRNDLRLADNPALQAAVKLGGKITALYVHETNPHLRAPGGAVLWWLEQSLGSLEKSFNERNVELLVARGEALDIIEKLIEENGFDTVFWNRRYAPQERDVDAIVKSTLKDRGLTVESFAGNLLAEPWEIKTGSGGPYQIFTPYAKTLRQQGVNRPLSSFDWKAEPSTIEHKPAREAYKQPFWSKKMNGLWEIGEAAAIDQLYHFFDETIRNYAGDRDRPDVEGTSKLSPHLRFGEISPRQAWYATLSLMDEHPNTRIGGEKFLSELIWRDFHYHQLYYRPDIAENDMRDTLVDIQWQSNPQAFEAWKKGNTGVPMIDAGMRQLWATGWMHNRVRMLVASVLSKNMQIDWRDGEKWFWDTLVDADIASNPGSWQWVAGCGMDAAPYFRVFNPVLQGDKFDTGGGYVREWVPEIAALPDRWIHKPYAAPEDVLQKAGIVLGQTYPLPVFKAPKAGK</sequence>
<gene>
    <name evidence="12" type="ORF">CEV33_1125</name>
</gene>
<dbReference type="Gene3D" id="1.10.579.10">
    <property type="entry name" value="DNA Cyclobutane Dipyrimidine Photolyase, subunit A, domain 3"/>
    <property type="match status" value="1"/>
</dbReference>
<evidence type="ECO:0000256" key="8">
    <source>
        <dbReference type="PIRSR" id="PIRSR602081-1"/>
    </source>
</evidence>
<dbReference type="SUPFAM" id="SSF48173">
    <property type="entry name" value="Cryptochrome/photolyase FAD-binding domain"/>
    <property type="match status" value="1"/>
</dbReference>
<dbReference type="InterPro" id="IPR002081">
    <property type="entry name" value="Cryptochrome/DNA_photolyase_1"/>
</dbReference>
<evidence type="ECO:0000256" key="5">
    <source>
        <dbReference type="ARBA" id="ARBA00022827"/>
    </source>
</evidence>
<dbReference type="Pfam" id="PF03441">
    <property type="entry name" value="FAD_binding_7"/>
    <property type="match status" value="1"/>
</dbReference>
<dbReference type="Proteomes" id="UP000216478">
    <property type="component" value="Unassembled WGS sequence"/>
</dbReference>
<evidence type="ECO:0000256" key="9">
    <source>
        <dbReference type="PIRSR" id="PIRSR602081-2"/>
    </source>
</evidence>
<dbReference type="AlphaFoldDB" id="A0A256FD27"/>
<feature type="binding site" evidence="8">
    <location>
        <position position="220"/>
    </location>
    <ligand>
        <name>FAD</name>
        <dbReference type="ChEBI" id="CHEBI:57692"/>
    </ligand>
</feature>
<feature type="domain" description="Photolyase/cryptochrome alpha/beta" evidence="11">
    <location>
        <begin position="3"/>
        <end position="131"/>
    </location>
</feature>
<dbReference type="PANTHER" id="PTHR11455:SF9">
    <property type="entry name" value="CRYPTOCHROME CIRCADIAN CLOCK 5 ISOFORM X1"/>
    <property type="match status" value="1"/>
</dbReference>
<feature type="binding site" evidence="8">
    <location>
        <position position="270"/>
    </location>
    <ligand>
        <name>FAD</name>
        <dbReference type="ChEBI" id="CHEBI:57692"/>
    </ligand>
</feature>
<feature type="site" description="Electron transfer via tryptophanyl radical" evidence="9">
    <location>
        <position position="357"/>
    </location>
</feature>
<proteinExistence type="inferred from homology"/>
<dbReference type="GO" id="GO:0009416">
    <property type="term" value="P:response to light stimulus"/>
    <property type="evidence" value="ECO:0007669"/>
    <property type="project" value="TreeGrafter"/>
</dbReference>
<dbReference type="PROSITE" id="PS51645">
    <property type="entry name" value="PHR_CRY_ALPHA_BETA"/>
    <property type="match status" value="1"/>
</dbReference>
<dbReference type="InterPro" id="IPR036134">
    <property type="entry name" value="Crypto/Photolyase_FAD-like_sf"/>
</dbReference>
<organism evidence="12 13">
    <name type="scientific">Brucella grignonensis</name>
    <dbReference type="NCBI Taxonomy" id="94627"/>
    <lineage>
        <taxon>Bacteria</taxon>
        <taxon>Pseudomonadati</taxon>
        <taxon>Pseudomonadota</taxon>
        <taxon>Alphaproteobacteria</taxon>
        <taxon>Hyphomicrobiales</taxon>
        <taxon>Brucellaceae</taxon>
        <taxon>Brucella/Ochrobactrum group</taxon>
        <taxon>Brucella</taxon>
    </lineage>
</organism>
<dbReference type="GO" id="GO:0003904">
    <property type="term" value="F:deoxyribodipyrimidine photo-lyase activity"/>
    <property type="evidence" value="ECO:0007669"/>
    <property type="project" value="UniProtKB-EC"/>
</dbReference>
<evidence type="ECO:0000313" key="12">
    <source>
        <dbReference type="EMBL" id="OYR12341.1"/>
    </source>
</evidence>
<comment type="cofactor">
    <cofactor evidence="1">
        <name>(6R)-5,10-methylene-5,6,7,8-tetrahydrofolate</name>
        <dbReference type="ChEBI" id="CHEBI:15636"/>
    </cofactor>
</comment>
<feature type="binding site" evidence="8">
    <location>
        <begin position="232"/>
        <end position="236"/>
    </location>
    <ligand>
        <name>FAD</name>
        <dbReference type="ChEBI" id="CHEBI:57692"/>
    </ligand>
</feature>
<dbReference type="SUPFAM" id="SSF52425">
    <property type="entry name" value="Cryptochrome/photolyase, N-terminal domain"/>
    <property type="match status" value="1"/>
</dbReference>
<evidence type="ECO:0000256" key="2">
    <source>
        <dbReference type="ARBA" id="ARBA00013149"/>
    </source>
</evidence>
<dbReference type="Gene3D" id="3.40.50.620">
    <property type="entry name" value="HUPs"/>
    <property type="match status" value="1"/>
</dbReference>
<dbReference type="PRINTS" id="PR00147">
    <property type="entry name" value="DNAPHOTLYASE"/>
</dbReference>
<evidence type="ECO:0000256" key="7">
    <source>
        <dbReference type="ARBA" id="ARBA00033999"/>
    </source>
</evidence>
<dbReference type="InterPro" id="IPR014729">
    <property type="entry name" value="Rossmann-like_a/b/a_fold"/>
</dbReference>
<feature type="binding site" evidence="8">
    <location>
        <begin position="370"/>
        <end position="372"/>
    </location>
    <ligand>
        <name>FAD</name>
        <dbReference type="ChEBI" id="CHEBI:57692"/>
    </ligand>
</feature>
<keyword evidence="5 8" id="KW-0274">FAD</keyword>
<keyword evidence="12" id="KW-0456">Lyase</keyword>
<name>A0A256FD27_9HYPH</name>
<dbReference type="InterPro" id="IPR005101">
    <property type="entry name" value="Cryptochr/Photolyase_FAD-bd"/>
</dbReference>
<dbReference type="GO" id="GO:0003677">
    <property type="term" value="F:DNA binding"/>
    <property type="evidence" value="ECO:0007669"/>
    <property type="project" value="TreeGrafter"/>
</dbReference>
<evidence type="ECO:0000256" key="10">
    <source>
        <dbReference type="RuleBase" id="RU004182"/>
    </source>
</evidence>
<dbReference type="EMBL" id="NNRL01000159">
    <property type="protein sequence ID" value="OYR12341.1"/>
    <property type="molecule type" value="Genomic_DNA"/>
</dbReference>
<dbReference type="EC" id="4.1.99.3" evidence="2"/>
<keyword evidence="6 10" id="KW-0157">Chromophore</keyword>
<feature type="site" description="Electron transfer via tryptophanyl radical" evidence="9">
    <location>
        <position position="304"/>
    </location>
</feature>
<dbReference type="Gene3D" id="1.25.40.80">
    <property type="match status" value="1"/>
</dbReference>
<evidence type="ECO:0000256" key="6">
    <source>
        <dbReference type="ARBA" id="ARBA00022991"/>
    </source>
</evidence>
<keyword evidence="13" id="KW-1185">Reference proteome</keyword>
<protein>
    <recommendedName>
        <fullName evidence="3">Deoxyribodipyrimidine photo-lyase</fullName>
        <ecNumber evidence="2">4.1.99.3</ecNumber>
    </recommendedName>
</protein>